<dbReference type="Pfam" id="PF01041">
    <property type="entry name" value="DegT_DnrJ_EryC1"/>
    <property type="match status" value="2"/>
</dbReference>
<sequence>MTDKPYNPWPCGKLLPEQERPELGMLKARFDDPRKVVEVFERKIADFAGSKYAVAVDSCTNALFLSLKYCNAHGTVAIPAKTYCSVPMAIIHAGCRPRLKRSTEWYGIYALEPFKVVDSAGRFRRRMYNGYDGWLHCLSFQLKKRLPIGKGGMILTDSKEAYEWLKLASFEGRSMDVPYDQDQFSMVGWNMYMTPEDAARGILLFDQLIANKDQCWDDVVGSDSFTDLSKQKIFERITK</sequence>
<name>A0A0F9VVV9_9ZZZZ</name>
<dbReference type="InterPro" id="IPR015421">
    <property type="entry name" value="PyrdxlP-dep_Trfase_major"/>
</dbReference>
<comment type="caution">
    <text evidence="1">The sequence shown here is derived from an EMBL/GenBank/DDBJ whole genome shotgun (WGS) entry which is preliminary data.</text>
</comment>
<evidence type="ECO:0000313" key="1">
    <source>
        <dbReference type="EMBL" id="KKN77586.1"/>
    </source>
</evidence>
<dbReference type="GO" id="GO:0008483">
    <property type="term" value="F:transaminase activity"/>
    <property type="evidence" value="ECO:0007669"/>
    <property type="project" value="TreeGrafter"/>
</dbReference>
<dbReference type="EMBL" id="LAZR01000276">
    <property type="protein sequence ID" value="KKN77586.1"/>
    <property type="molecule type" value="Genomic_DNA"/>
</dbReference>
<dbReference type="AlphaFoldDB" id="A0A0F9VVV9"/>
<dbReference type="GO" id="GO:0000271">
    <property type="term" value="P:polysaccharide biosynthetic process"/>
    <property type="evidence" value="ECO:0007669"/>
    <property type="project" value="TreeGrafter"/>
</dbReference>
<dbReference type="PANTHER" id="PTHR30244:SF34">
    <property type="entry name" value="DTDP-4-AMINO-4,6-DIDEOXYGALACTOSE TRANSAMINASE"/>
    <property type="match status" value="1"/>
</dbReference>
<dbReference type="Gene3D" id="3.40.640.10">
    <property type="entry name" value="Type I PLP-dependent aspartate aminotransferase-like (Major domain)"/>
    <property type="match status" value="2"/>
</dbReference>
<dbReference type="GO" id="GO:0030170">
    <property type="term" value="F:pyridoxal phosphate binding"/>
    <property type="evidence" value="ECO:0007669"/>
    <property type="project" value="TreeGrafter"/>
</dbReference>
<dbReference type="InterPro" id="IPR015424">
    <property type="entry name" value="PyrdxlP-dep_Trfase"/>
</dbReference>
<dbReference type="PANTHER" id="PTHR30244">
    <property type="entry name" value="TRANSAMINASE"/>
    <property type="match status" value="1"/>
</dbReference>
<dbReference type="SUPFAM" id="SSF53383">
    <property type="entry name" value="PLP-dependent transferases"/>
    <property type="match status" value="1"/>
</dbReference>
<organism evidence="1">
    <name type="scientific">marine sediment metagenome</name>
    <dbReference type="NCBI Taxonomy" id="412755"/>
    <lineage>
        <taxon>unclassified sequences</taxon>
        <taxon>metagenomes</taxon>
        <taxon>ecological metagenomes</taxon>
    </lineage>
</organism>
<reference evidence="1" key="1">
    <citation type="journal article" date="2015" name="Nature">
        <title>Complex archaea that bridge the gap between prokaryotes and eukaryotes.</title>
        <authorList>
            <person name="Spang A."/>
            <person name="Saw J.H."/>
            <person name="Jorgensen S.L."/>
            <person name="Zaremba-Niedzwiedzka K."/>
            <person name="Martijn J."/>
            <person name="Lind A.E."/>
            <person name="van Eijk R."/>
            <person name="Schleper C."/>
            <person name="Guy L."/>
            <person name="Ettema T.J."/>
        </authorList>
    </citation>
    <scope>NUCLEOTIDE SEQUENCE</scope>
</reference>
<dbReference type="InterPro" id="IPR000653">
    <property type="entry name" value="DegT/StrS_aminotransferase"/>
</dbReference>
<protein>
    <recommendedName>
        <fullName evidence="2">DegT/DnrJ/EryC1/StrS aminotransferase family protein</fullName>
    </recommendedName>
</protein>
<gene>
    <name evidence="1" type="ORF">LCGC14_0358610</name>
</gene>
<accession>A0A0F9VVV9</accession>
<evidence type="ECO:0008006" key="2">
    <source>
        <dbReference type="Google" id="ProtNLM"/>
    </source>
</evidence>
<proteinExistence type="predicted"/>